<keyword evidence="9" id="KW-0067">ATP-binding</keyword>
<keyword evidence="12" id="KW-0793">Thylakoid</keyword>
<keyword evidence="10" id="KW-1278">Translocase</keyword>
<dbReference type="InterPro" id="IPR055190">
    <property type="entry name" value="ATP-synt_VA_C"/>
</dbReference>
<dbReference type="PANTHER" id="PTHR15184">
    <property type="entry name" value="ATP SYNTHASE"/>
    <property type="match status" value="1"/>
</dbReference>
<evidence type="ECO:0000256" key="5">
    <source>
        <dbReference type="ARBA" id="ARBA00022448"/>
    </source>
</evidence>
<keyword evidence="5" id="KW-0813">Transport</keyword>
<dbReference type="SUPFAM" id="SSF51344">
    <property type="entry name" value="Epsilon subunit of F1F0-ATP synthase N-terminal domain"/>
    <property type="match status" value="1"/>
</dbReference>
<dbReference type="InterPro" id="IPR000194">
    <property type="entry name" value="ATPase_F1/V1/A1_a/bsu_nucl-bd"/>
</dbReference>
<evidence type="ECO:0000256" key="10">
    <source>
        <dbReference type="ARBA" id="ARBA00022967"/>
    </source>
</evidence>
<keyword evidence="13" id="KW-0472">Membrane</keyword>
<dbReference type="GO" id="GO:0046933">
    <property type="term" value="F:proton-transporting ATP synthase activity, rotational mechanism"/>
    <property type="evidence" value="ECO:0007669"/>
    <property type="project" value="InterPro"/>
</dbReference>
<dbReference type="Gene3D" id="2.60.15.10">
    <property type="entry name" value="F0F1 ATP synthase delta/epsilon subunit, N-terminal"/>
    <property type="match status" value="1"/>
</dbReference>
<dbReference type="Proteomes" id="UP001153076">
    <property type="component" value="Unassembled WGS sequence"/>
</dbReference>
<evidence type="ECO:0000256" key="1">
    <source>
        <dbReference type="ARBA" id="ARBA00004170"/>
    </source>
</evidence>
<evidence type="ECO:0000256" key="8">
    <source>
        <dbReference type="ARBA" id="ARBA00022781"/>
    </source>
</evidence>
<evidence type="ECO:0000256" key="17">
    <source>
        <dbReference type="ARBA" id="ARBA00042624"/>
    </source>
</evidence>
<keyword evidence="11" id="KW-0406">Ion transport</keyword>
<evidence type="ECO:0000256" key="19">
    <source>
        <dbReference type="ARBA" id="ARBA00048383"/>
    </source>
</evidence>
<name>A0A9Q1JFM8_9CARY</name>
<evidence type="ECO:0000259" key="21">
    <source>
        <dbReference type="Pfam" id="PF00006"/>
    </source>
</evidence>
<dbReference type="NCBIfam" id="TIGR01216">
    <property type="entry name" value="ATP_synt_epsi"/>
    <property type="match status" value="1"/>
</dbReference>
<keyword evidence="14" id="KW-0139">CF(1)</keyword>
<feature type="region of interest" description="Disordered" evidence="20">
    <location>
        <begin position="346"/>
        <end position="367"/>
    </location>
</feature>
<evidence type="ECO:0000259" key="23">
    <source>
        <dbReference type="Pfam" id="PF22919"/>
    </source>
</evidence>
<dbReference type="Gene3D" id="3.40.50.300">
    <property type="entry name" value="P-loop containing nucleotide triphosphate hydrolases"/>
    <property type="match status" value="1"/>
</dbReference>
<comment type="subcellular location">
    <subcellularLocation>
        <location evidence="1">Membrane</location>
        <topology evidence="1">Peripheral membrane protein</topology>
    </subcellularLocation>
</comment>
<evidence type="ECO:0000256" key="16">
    <source>
        <dbReference type="ARBA" id="ARBA00037290"/>
    </source>
</evidence>
<evidence type="ECO:0000313" key="25">
    <source>
        <dbReference type="Proteomes" id="UP001153076"/>
    </source>
</evidence>
<dbReference type="GO" id="GO:0005739">
    <property type="term" value="C:mitochondrion"/>
    <property type="evidence" value="ECO:0007669"/>
    <property type="project" value="GOC"/>
</dbReference>
<dbReference type="PANTHER" id="PTHR15184:SF71">
    <property type="entry name" value="ATP SYNTHASE SUBUNIT BETA, MITOCHONDRIAL"/>
    <property type="match status" value="1"/>
</dbReference>
<keyword evidence="15" id="KW-0066">ATP synthesis</keyword>
<evidence type="ECO:0000256" key="12">
    <source>
        <dbReference type="ARBA" id="ARBA00023078"/>
    </source>
</evidence>
<dbReference type="Gene3D" id="1.10.1140.10">
    <property type="entry name" value="Bovine Mitochondrial F1-atpase, Atp Synthase Beta Chain, Chain D, domain 3"/>
    <property type="match status" value="1"/>
</dbReference>
<dbReference type="InterPro" id="IPR020546">
    <property type="entry name" value="ATP_synth_F1_dsu/esu_N"/>
</dbReference>
<evidence type="ECO:0000256" key="9">
    <source>
        <dbReference type="ARBA" id="ARBA00022840"/>
    </source>
</evidence>
<evidence type="ECO:0000313" key="24">
    <source>
        <dbReference type="EMBL" id="KAJ8419929.1"/>
    </source>
</evidence>
<evidence type="ECO:0000256" key="20">
    <source>
        <dbReference type="SAM" id="MobiDB-lite"/>
    </source>
</evidence>
<comment type="similarity">
    <text evidence="3">Belongs to the ATPase alpha/beta chains family.</text>
</comment>
<dbReference type="Pfam" id="PF02823">
    <property type="entry name" value="ATP-synt_DE_N"/>
    <property type="match status" value="1"/>
</dbReference>
<evidence type="ECO:0000259" key="22">
    <source>
        <dbReference type="Pfam" id="PF02823"/>
    </source>
</evidence>
<evidence type="ECO:0000256" key="18">
    <source>
        <dbReference type="ARBA" id="ARBA00042742"/>
    </source>
</evidence>
<comment type="function">
    <text evidence="16">Produces ATP from ADP in the presence of a proton gradient across the membrane. The catalytic sites are hosted primarily by the beta subunits.</text>
</comment>
<feature type="domain" description="ATP synthase A/B type C-terminal" evidence="23">
    <location>
        <begin position="163"/>
        <end position="254"/>
    </location>
</feature>
<dbReference type="InterPro" id="IPR027417">
    <property type="entry name" value="P-loop_NTPase"/>
</dbReference>
<evidence type="ECO:0000256" key="14">
    <source>
        <dbReference type="ARBA" id="ARBA00023196"/>
    </source>
</evidence>
<dbReference type="Pfam" id="PF00006">
    <property type="entry name" value="ATP-synt_ab"/>
    <property type="match status" value="1"/>
</dbReference>
<dbReference type="InterPro" id="IPR001469">
    <property type="entry name" value="ATP_synth_F1_dsu/esu"/>
</dbReference>
<dbReference type="SUPFAM" id="SSF47917">
    <property type="entry name" value="C-terminal domain of alpha and beta subunits of F1 ATP synthase"/>
    <property type="match status" value="1"/>
</dbReference>
<dbReference type="GO" id="GO:0042776">
    <property type="term" value="P:proton motive force-driven mitochondrial ATP synthesis"/>
    <property type="evidence" value="ECO:0007669"/>
    <property type="project" value="TreeGrafter"/>
</dbReference>
<comment type="caution">
    <text evidence="24">The sequence shown here is derived from an EMBL/GenBank/DDBJ whole genome shotgun (WGS) entry which is preliminary data.</text>
</comment>
<dbReference type="HAMAP" id="MF_00530">
    <property type="entry name" value="ATP_synth_epsil_bac"/>
    <property type="match status" value="1"/>
</dbReference>
<evidence type="ECO:0000256" key="2">
    <source>
        <dbReference type="ARBA" id="ARBA00005712"/>
    </source>
</evidence>
<keyword evidence="25" id="KW-1185">Reference proteome</keyword>
<dbReference type="InterPro" id="IPR036771">
    <property type="entry name" value="ATPsynth_dsu/esu_N"/>
</dbReference>
<dbReference type="AlphaFoldDB" id="A0A9Q1JFM8"/>
<evidence type="ECO:0000256" key="13">
    <source>
        <dbReference type="ARBA" id="ARBA00023136"/>
    </source>
</evidence>
<evidence type="ECO:0000256" key="11">
    <source>
        <dbReference type="ARBA" id="ARBA00023065"/>
    </source>
</evidence>
<evidence type="ECO:0000256" key="15">
    <source>
        <dbReference type="ARBA" id="ARBA00023310"/>
    </source>
</evidence>
<accession>A0A9Q1JFM8</accession>
<keyword evidence="7" id="KW-0547">Nucleotide-binding</keyword>
<dbReference type="GO" id="GO:0005524">
    <property type="term" value="F:ATP binding"/>
    <property type="evidence" value="ECO:0007669"/>
    <property type="project" value="UniProtKB-KW"/>
</dbReference>
<dbReference type="SUPFAM" id="SSF52540">
    <property type="entry name" value="P-loop containing nucleoside triphosphate hydrolases"/>
    <property type="match status" value="1"/>
</dbReference>
<evidence type="ECO:0000256" key="6">
    <source>
        <dbReference type="ARBA" id="ARBA00022640"/>
    </source>
</evidence>
<comment type="similarity">
    <text evidence="2">Belongs to the ATPase epsilon chain family.</text>
</comment>
<reference evidence="24" key="1">
    <citation type="submission" date="2022-04" db="EMBL/GenBank/DDBJ databases">
        <title>Carnegiea gigantea Genome sequencing and assembly v2.</title>
        <authorList>
            <person name="Copetti D."/>
            <person name="Sanderson M.J."/>
            <person name="Burquez A."/>
            <person name="Wojciechowski M.F."/>
        </authorList>
    </citation>
    <scope>NUCLEOTIDE SEQUENCE</scope>
    <source>
        <strain evidence="24">SGP5-SGP5p</strain>
        <tissue evidence="24">Aerial part</tissue>
    </source>
</reference>
<protein>
    <recommendedName>
        <fullName evidence="4">H(+)-transporting two-sector ATPase</fullName>
        <ecNumber evidence="4">7.1.2.2</ecNumber>
    </recommendedName>
    <alternativeName>
        <fullName evidence="18">ATP synthase F1 sector subunit beta</fullName>
    </alternativeName>
    <alternativeName>
        <fullName evidence="17">F-ATPase subunit beta</fullName>
    </alternativeName>
</protein>
<evidence type="ECO:0000256" key="4">
    <source>
        <dbReference type="ARBA" id="ARBA00012473"/>
    </source>
</evidence>
<dbReference type="GO" id="GO:0009535">
    <property type="term" value="C:chloroplast thylakoid membrane"/>
    <property type="evidence" value="ECO:0007669"/>
    <property type="project" value="TreeGrafter"/>
</dbReference>
<dbReference type="Pfam" id="PF22919">
    <property type="entry name" value="ATP-synt_VA_C"/>
    <property type="match status" value="1"/>
</dbReference>
<keyword evidence="8" id="KW-0375">Hydrogen ion transport</keyword>
<dbReference type="FunFam" id="2.60.15.10:FF:000002">
    <property type="entry name" value="ATP synthase epsilon chain, chloroplastic"/>
    <property type="match status" value="1"/>
</dbReference>
<gene>
    <name evidence="24" type="ORF">Cgig2_001028</name>
</gene>
<dbReference type="EMBL" id="JAKOGI010004136">
    <property type="protein sequence ID" value="KAJ8419929.1"/>
    <property type="molecule type" value="Genomic_DNA"/>
</dbReference>
<dbReference type="GO" id="GO:0045259">
    <property type="term" value="C:proton-transporting ATP synthase complex"/>
    <property type="evidence" value="ECO:0007669"/>
    <property type="project" value="UniProtKB-KW"/>
</dbReference>
<dbReference type="OrthoDB" id="149879at2759"/>
<dbReference type="CDD" id="cd12152">
    <property type="entry name" value="F1-ATPase_delta"/>
    <property type="match status" value="1"/>
</dbReference>
<feature type="domain" description="ATPase F1/V1/A1 complex alpha/beta subunit nucleotide-binding" evidence="21">
    <location>
        <begin position="13"/>
        <end position="156"/>
    </location>
</feature>
<dbReference type="InterPro" id="IPR024034">
    <property type="entry name" value="ATPase_F1/V1_b/a_C"/>
</dbReference>
<dbReference type="CDD" id="cd18110">
    <property type="entry name" value="ATP-synt_F1_beta_C"/>
    <property type="match status" value="1"/>
</dbReference>
<keyword evidence="6" id="KW-0934">Plastid</keyword>
<sequence length="367" mass="41385">MKESEVINEKNIVESKVALVYGQINEPPRTRMRVGLTTLTLAEYFLDVNKKQTYFYLSIISSISYKPNRTYRRYWVECLPLLSAYSYYQMGLLQERITSTKEGAIASIQAVYVPADDLIDLTPATTFAHLDATTVLSRGLTAKGIYPVVDPLDSTSTMLQSRVIGEEHYETVQRVMQILQCYKELQDIITILGLDGLSEEDSLTLAIARKIERFLSQPFLVAEVLMRSPGKCVGLAETIRWFQLILSRELDRLPEQAFYLVEIEEMTLDLCVLTPNLIVYNSKVKEIILSTHIGQIDILPNYAPIATAVDIGILRIHLNNQWLTIVLMGGLARIGNNEITVLANEAESDSDIDPQEAQQTLEKTEAT</sequence>
<evidence type="ECO:0000256" key="7">
    <source>
        <dbReference type="ARBA" id="ARBA00022741"/>
    </source>
</evidence>
<organism evidence="24 25">
    <name type="scientific">Carnegiea gigantea</name>
    <dbReference type="NCBI Taxonomy" id="171969"/>
    <lineage>
        <taxon>Eukaryota</taxon>
        <taxon>Viridiplantae</taxon>
        <taxon>Streptophyta</taxon>
        <taxon>Embryophyta</taxon>
        <taxon>Tracheophyta</taxon>
        <taxon>Spermatophyta</taxon>
        <taxon>Magnoliopsida</taxon>
        <taxon>eudicotyledons</taxon>
        <taxon>Gunneridae</taxon>
        <taxon>Pentapetalae</taxon>
        <taxon>Caryophyllales</taxon>
        <taxon>Cactineae</taxon>
        <taxon>Cactaceae</taxon>
        <taxon>Cactoideae</taxon>
        <taxon>Echinocereeae</taxon>
        <taxon>Carnegiea</taxon>
    </lineage>
</organism>
<proteinExistence type="inferred from homology"/>
<feature type="domain" description="ATP synthase F1 complex delta/epsilon subunit N-terminal" evidence="22">
    <location>
        <begin position="269"/>
        <end position="346"/>
    </location>
</feature>
<comment type="catalytic activity">
    <reaction evidence="19">
        <text>ATP + H2O + 4 H(+)(in) = ADP + phosphate + 5 H(+)(out)</text>
        <dbReference type="Rhea" id="RHEA:57720"/>
        <dbReference type="ChEBI" id="CHEBI:15377"/>
        <dbReference type="ChEBI" id="CHEBI:15378"/>
        <dbReference type="ChEBI" id="CHEBI:30616"/>
        <dbReference type="ChEBI" id="CHEBI:43474"/>
        <dbReference type="ChEBI" id="CHEBI:456216"/>
        <dbReference type="EC" id="7.1.2.2"/>
    </reaction>
</comment>
<evidence type="ECO:0000256" key="3">
    <source>
        <dbReference type="ARBA" id="ARBA00008936"/>
    </source>
</evidence>
<dbReference type="InterPro" id="IPR050053">
    <property type="entry name" value="ATPase_alpha/beta_chains"/>
</dbReference>
<dbReference type="EC" id="7.1.2.2" evidence="4"/>